<gene>
    <name evidence="3" type="ORF">PACLA_8A075663</name>
</gene>
<dbReference type="Gene3D" id="3.30.420.10">
    <property type="entry name" value="Ribonuclease H-like superfamily/Ribonuclease H"/>
    <property type="match status" value="1"/>
</dbReference>
<dbReference type="GO" id="GO:0003676">
    <property type="term" value="F:nucleic acid binding"/>
    <property type="evidence" value="ECO:0007669"/>
    <property type="project" value="InterPro"/>
</dbReference>
<comment type="caution">
    <text evidence="3">The sequence shown here is derived from an EMBL/GenBank/DDBJ whole genome shotgun (WGS) entry which is preliminary data.</text>
</comment>
<organism evidence="3 4">
    <name type="scientific">Paramuricea clavata</name>
    <name type="common">Red gorgonian</name>
    <name type="synonym">Violescent sea-whip</name>
    <dbReference type="NCBI Taxonomy" id="317549"/>
    <lineage>
        <taxon>Eukaryota</taxon>
        <taxon>Metazoa</taxon>
        <taxon>Cnidaria</taxon>
        <taxon>Anthozoa</taxon>
        <taxon>Octocorallia</taxon>
        <taxon>Malacalcyonacea</taxon>
        <taxon>Plexauridae</taxon>
        <taxon>Paramuricea</taxon>
    </lineage>
</organism>
<dbReference type="InterPro" id="IPR038717">
    <property type="entry name" value="Tc1-like_DDE_dom"/>
</dbReference>
<name>A0A7D9KAT4_PARCT</name>
<dbReference type="Pfam" id="PF25244">
    <property type="entry name" value="PML_C"/>
    <property type="match status" value="1"/>
</dbReference>
<protein>
    <submittedName>
        <fullName evidence="3">Uncharacterized protein</fullName>
    </submittedName>
</protein>
<evidence type="ECO:0000313" key="4">
    <source>
        <dbReference type="Proteomes" id="UP001152795"/>
    </source>
</evidence>
<dbReference type="OrthoDB" id="2417635at2759"/>
<dbReference type="AlphaFoldDB" id="A0A7D9KAT4"/>
<dbReference type="Proteomes" id="UP001152795">
    <property type="component" value="Unassembled WGS sequence"/>
</dbReference>
<dbReference type="InterPro" id="IPR057617">
    <property type="entry name" value="PML_C"/>
</dbReference>
<accession>A0A7D9KAT4</accession>
<dbReference type="InterPro" id="IPR036397">
    <property type="entry name" value="RNaseH_sf"/>
</dbReference>
<dbReference type="Pfam" id="PF13358">
    <property type="entry name" value="DDE_3"/>
    <property type="match status" value="1"/>
</dbReference>
<evidence type="ECO:0000259" key="1">
    <source>
        <dbReference type="Pfam" id="PF13358"/>
    </source>
</evidence>
<dbReference type="EMBL" id="CACRXK020031916">
    <property type="protein sequence ID" value="CAB4043267.1"/>
    <property type="molecule type" value="Genomic_DNA"/>
</dbReference>
<keyword evidence="4" id="KW-1185">Reference proteome</keyword>
<sequence>MDGTFFYNFIKNHFNLCFGKAGPKADRKRLFVMDNDPSQTSKKAMSALKEIECELHQIPARSPDVNPIENVFHIVKTSPEKEAIDLQIRKESFDEFKNRVLRCFDNVDMSILDRTTESMPKRIEAILASKVFGQDCTCALNQSAVYKALFDHGRILFSSPLNLSEKDLITHCQAIPFDEAYQDNLYLDQRHQLVQTLDTKLHGTITKSMVQKIASSGLSFANLQSLFDKFGRNGLIGVLPSPPTNNRGSKKPRLTKSKRILLAIVQYFEQTASEH</sequence>
<feature type="domain" description="Tc1-like transposase DDE" evidence="1">
    <location>
        <begin position="11"/>
        <end position="81"/>
    </location>
</feature>
<feature type="domain" description="PML C-terminal" evidence="2">
    <location>
        <begin position="204"/>
        <end position="270"/>
    </location>
</feature>
<reference evidence="3" key="1">
    <citation type="submission" date="2020-04" db="EMBL/GenBank/DDBJ databases">
        <authorList>
            <person name="Alioto T."/>
            <person name="Alioto T."/>
            <person name="Gomez Garrido J."/>
        </authorList>
    </citation>
    <scope>NUCLEOTIDE SEQUENCE</scope>
    <source>
        <strain evidence="3">A484AB</strain>
    </source>
</reference>
<evidence type="ECO:0000259" key="2">
    <source>
        <dbReference type="Pfam" id="PF25244"/>
    </source>
</evidence>
<proteinExistence type="predicted"/>
<evidence type="ECO:0000313" key="3">
    <source>
        <dbReference type="EMBL" id="CAB4043267.1"/>
    </source>
</evidence>